<dbReference type="OMA" id="CSEICAV"/>
<sequence length="101" mass="11400">MRRRSGADGLIAEMCRNSSEFDDSLMRTDEALFVWRCRVCGESAQSKKACPSCSMIHCTSCSEICAVCSRRVCMLCSLLSGDSYHCLDCYNSKIDYTKKRK</sequence>
<dbReference type="HOGENOM" id="CLU_2297034_0_0_1"/>
<dbReference type="AlphaFoldDB" id="A8BC07"/>
<gene>
    <name evidence="1" type="ORF">GL50803_0011443</name>
</gene>
<evidence type="ECO:0000313" key="2">
    <source>
        <dbReference type="Proteomes" id="UP000001548"/>
    </source>
</evidence>
<dbReference type="Proteomes" id="UP000001548">
    <property type="component" value="Unassembled WGS sequence"/>
</dbReference>
<comment type="caution">
    <text evidence="1">The sequence shown here is derived from an EMBL/GenBank/DDBJ whole genome shotgun (WGS) entry which is preliminary data.</text>
</comment>
<dbReference type="EMBL" id="AACB03000001">
    <property type="protein sequence ID" value="KAE8305198.1"/>
    <property type="molecule type" value="Genomic_DNA"/>
</dbReference>
<dbReference type="RefSeq" id="XP_001708111.1">
    <property type="nucleotide sequence ID" value="XM_001708059.1"/>
</dbReference>
<evidence type="ECO:0000313" key="1">
    <source>
        <dbReference type="EMBL" id="KAE8305198.1"/>
    </source>
</evidence>
<reference evidence="1 2" key="1">
    <citation type="journal article" date="2007" name="Science">
        <title>Genomic minimalism in the early diverging intestinal parasite Giardia lamblia.</title>
        <authorList>
            <person name="Morrison H.G."/>
            <person name="McArthur A.G."/>
            <person name="Gillin F.D."/>
            <person name="Aley S.B."/>
            <person name="Adam R.D."/>
            <person name="Olsen G.J."/>
            <person name="Best A.A."/>
            <person name="Cande W.Z."/>
            <person name="Chen F."/>
            <person name="Cipriano M.J."/>
            <person name="Davids B.J."/>
            <person name="Dawson S.C."/>
            <person name="Elmendorf H.G."/>
            <person name="Hehl A.B."/>
            <person name="Holder M.E."/>
            <person name="Huse S.M."/>
            <person name="Kim U.U."/>
            <person name="Lasek-Nesselquist E."/>
            <person name="Manning G."/>
            <person name="Nigam A."/>
            <person name="Nixon J.E."/>
            <person name="Palm D."/>
            <person name="Passamaneck N.E."/>
            <person name="Prabhu A."/>
            <person name="Reich C.I."/>
            <person name="Reiner D.S."/>
            <person name="Samuelson J."/>
            <person name="Svard S.G."/>
            <person name="Sogin M.L."/>
        </authorList>
    </citation>
    <scope>NUCLEOTIDE SEQUENCE [LARGE SCALE GENOMIC DNA]</scope>
    <source>
        <strain evidence="1 2">WB C6</strain>
    </source>
</reference>
<proteinExistence type="predicted"/>
<organism evidence="1 2">
    <name type="scientific">Giardia intestinalis (strain ATCC 50803 / WB clone C6)</name>
    <name type="common">Giardia lamblia</name>
    <dbReference type="NCBI Taxonomy" id="184922"/>
    <lineage>
        <taxon>Eukaryota</taxon>
        <taxon>Metamonada</taxon>
        <taxon>Diplomonadida</taxon>
        <taxon>Hexamitidae</taxon>
        <taxon>Giardiinae</taxon>
        <taxon>Giardia</taxon>
    </lineage>
</organism>
<dbReference type="KEGG" id="gla:GL50803_0011443"/>
<accession>A8BC07</accession>
<dbReference type="VEuPathDB" id="GiardiaDB:GL50803_11443"/>
<keyword evidence="2" id="KW-1185">Reference proteome</keyword>
<protein>
    <submittedName>
        <fullName evidence="1">Uncharacterized protein</fullName>
    </submittedName>
</protein>
<name>A8BC07_GIAIC</name>
<dbReference type="GeneID" id="5701020"/>